<reference evidence="5" key="1">
    <citation type="submission" date="2018-06" db="EMBL/GenBank/DDBJ databases">
        <authorList>
            <person name="Zhirakovskaya E."/>
        </authorList>
    </citation>
    <scope>NUCLEOTIDE SEQUENCE</scope>
</reference>
<dbReference type="SUPFAM" id="SSF53448">
    <property type="entry name" value="Nucleotide-diphospho-sugar transferases"/>
    <property type="match status" value="1"/>
</dbReference>
<dbReference type="PANTHER" id="PTHR40392:SF1">
    <property type="entry name" value="2-PHOSPHO-L-LACTATE GUANYLYLTRANSFERASE"/>
    <property type="match status" value="1"/>
</dbReference>
<accession>A0A3B0ST39</accession>
<evidence type="ECO:0000313" key="5">
    <source>
        <dbReference type="EMBL" id="VAW03619.1"/>
    </source>
</evidence>
<feature type="non-terminal residue" evidence="5">
    <location>
        <position position="125"/>
    </location>
</feature>
<dbReference type="Pfam" id="PF01983">
    <property type="entry name" value="CofC"/>
    <property type="match status" value="1"/>
</dbReference>
<evidence type="ECO:0000256" key="3">
    <source>
        <dbReference type="ARBA" id="ARBA00022741"/>
    </source>
</evidence>
<keyword evidence="1" id="KW-0808">Transferase</keyword>
<evidence type="ECO:0000256" key="4">
    <source>
        <dbReference type="ARBA" id="ARBA00023134"/>
    </source>
</evidence>
<dbReference type="EMBL" id="UOEF01000377">
    <property type="protein sequence ID" value="VAW03619.1"/>
    <property type="molecule type" value="Genomic_DNA"/>
</dbReference>
<evidence type="ECO:0008006" key="6">
    <source>
        <dbReference type="Google" id="ProtNLM"/>
    </source>
</evidence>
<dbReference type="Gene3D" id="3.90.550.10">
    <property type="entry name" value="Spore Coat Polysaccharide Biosynthesis Protein SpsA, Chain A"/>
    <property type="match status" value="1"/>
</dbReference>
<evidence type="ECO:0000256" key="2">
    <source>
        <dbReference type="ARBA" id="ARBA00022695"/>
    </source>
</evidence>
<protein>
    <recommendedName>
        <fullName evidence="6">2-phospho-L-lactate guanylyltransferase</fullName>
    </recommendedName>
</protein>
<dbReference type="AlphaFoldDB" id="A0A3B0ST39"/>
<dbReference type="InterPro" id="IPR029044">
    <property type="entry name" value="Nucleotide-diphossugar_trans"/>
</dbReference>
<dbReference type="InterPro" id="IPR002835">
    <property type="entry name" value="CofC"/>
</dbReference>
<evidence type="ECO:0000256" key="1">
    <source>
        <dbReference type="ARBA" id="ARBA00022679"/>
    </source>
</evidence>
<keyword evidence="2" id="KW-0548">Nucleotidyltransferase</keyword>
<dbReference type="PANTHER" id="PTHR40392">
    <property type="entry name" value="2-PHOSPHO-L-LACTATE GUANYLYLTRANSFERASE"/>
    <property type="match status" value="1"/>
</dbReference>
<keyword evidence="3" id="KW-0547">Nucleotide-binding</keyword>
<organism evidence="5">
    <name type="scientific">hydrothermal vent metagenome</name>
    <dbReference type="NCBI Taxonomy" id="652676"/>
    <lineage>
        <taxon>unclassified sequences</taxon>
        <taxon>metagenomes</taxon>
        <taxon>ecological metagenomes</taxon>
    </lineage>
</organism>
<sequence>MFEPPKTVCAVVPIRDIVTSKSRLADILAGHERKALVAAMAQDVITALKNCSAIDHVIIITDDPEAGRLAERLDCEVWPQGPRAGLSAAMNHAASRLKSRQVSTMLSVHADLPLVNAKAFGNLMK</sequence>
<dbReference type="GO" id="GO:0005525">
    <property type="term" value="F:GTP binding"/>
    <property type="evidence" value="ECO:0007669"/>
    <property type="project" value="UniProtKB-KW"/>
</dbReference>
<keyword evidence="4" id="KW-0342">GTP-binding</keyword>
<proteinExistence type="predicted"/>
<dbReference type="GO" id="GO:0043814">
    <property type="term" value="F:phospholactate guanylyltransferase activity"/>
    <property type="evidence" value="ECO:0007669"/>
    <property type="project" value="InterPro"/>
</dbReference>
<gene>
    <name evidence="5" type="ORF">MNBD_ALPHA04-1637</name>
</gene>
<name>A0A3B0ST39_9ZZZZ</name>